<dbReference type="Pfam" id="PF04248">
    <property type="entry name" value="NTP_transf_9"/>
    <property type="match status" value="1"/>
</dbReference>
<dbReference type="EMBL" id="AAXW01000006">
    <property type="protein sequence ID" value="EAZ92474.1"/>
    <property type="molecule type" value="Genomic_DNA"/>
</dbReference>
<dbReference type="PANTHER" id="PTHR34310:SF5">
    <property type="entry name" value="DUF427 DOMAIN PROTEIN (AFU_ORTHOLOGUE AFUA_3G02220)"/>
    <property type="match status" value="1"/>
</dbReference>
<organism evidence="2 3">
    <name type="scientific">Crocosphaera chwakensis CCY0110</name>
    <dbReference type="NCBI Taxonomy" id="391612"/>
    <lineage>
        <taxon>Bacteria</taxon>
        <taxon>Bacillati</taxon>
        <taxon>Cyanobacteriota</taxon>
        <taxon>Cyanophyceae</taxon>
        <taxon>Oscillatoriophycideae</taxon>
        <taxon>Chroococcales</taxon>
        <taxon>Aphanothecaceae</taxon>
        <taxon>Crocosphaera</taxon>
        <taxon>Crocosphaera chwakensis</taxon>
    </lineage>
</organism>
<dbReference type="PANTHER" id="PTHR34310">
    <property type="entry name" value="DUF427 DOMAIN PROTEIN (AFU_ORTHOLOGUE AFUA_3G02220)"/>
    <property type="match status" value="1"/>
</dbReference>
<accession>A3IM18</accession>
<comment type="caution">
    <text evidence="2">The sequence shown here is derived from an EMBL/GenBank/DDBJ whole genome shotgun (WGS) entry which is preliminary data.</text>
</comment>
<protein>
    <recommendedName>
        <fullName evidence="1">DUF427 domain-containing protein</fullName>
    </recommendedName>
</protein>
<sequence>MTKATWNNVILAESDQCEIVEGNYYFPHDSIKKEYFKESDTHTNCFWKGEASYYTIEVNGEENKDAAWYYPTPKEKAQNIKNYVAFWKGIKVEK</sequence>
<evidence type="ECO:0000313" key="3">
    <source>
        <dbReference type="Proteomes" id="UP000003781"/>
    </source>
</evidence>
<dbReference type="AlphaFoldDB" id="A3IM18"/>
<gene>
    <name evidence="2" type="ORF">CY0110_02074</name>
</gene>
<dbReference type="Proteomes" id="UP000003781">
    <property type="component" value="Unassembled WGS sequence"/>
</dbReference>
<feature type="domain" description="DUF427" evidence="1">
    <location>
        <begin position="3"/>
        <end position="88"/>
    </location>
</feature>
<dbReference type="Gene3D" id="2.170.150.40">
    <property type="entry name" value="Domain of unknown function (DUF427)"/>
    <property type="match status" value="1"/>
</dbReference>
<evidence type="ECO:0000313" key="2">
    <source>
        <dbReference type="EMBL" id="EAZ92474.1"/>
    </source>
</evidence>
<dbReference type="InterPro" id="IPR007361">
    <property type="entry name" value="DUF427"/>
</dbReference>
<proteinExistence type="predicted"/>
<name>A3IM18_9CHRO</name>
<dbReference type="eggNOG" id="COG2343">
    <property type="taxonomic scope" value="Bacteria"/>
</dbReference>
<dbReference type="InterPro" id="IPR038694">
    <property type="entry name" value="DUF427_sf"/>
</dbReference>
<dbReference type="RefSeq" id="WP_008274393.1">
    <property type="nucleotide sequence ID" value="NZ_AAXW01000006.1"/>
</dbReference>
<reference evidence="2 3" key="1">
    <citation type="submission" date="2007-03" db="EMBL/GenBank/DDBJ databases">
        <authorList>
            <person name="Stal L."/>
            <person name="Ferriera S."/>
            <person name="Johnson J."/>
            <person name="Kravitz S."/>
            <person name="Beeson K."/>
            <person name="Sutton G."/>
            <person name="Rogers Y.-H."/>
            <person name="Friedman R."/>
            <person name="Frazier M."/>
            <person name="Venter J.C."/>
        </authorList>
    </citation>
    <scope>NUCLEOTIDE SEQUENCE [LARGE SCALE GENOMIC DNA]</scope>
    <source>
        <strain evidence="2 3">CCY0110</strain>
    </source>
</reference>
<keyword evidence="3" id="KW-1185">Reference proteome</keyword>
<evidence type="ECO:0000259" key="1">
    <source>
        <dbReference type="Pfam" id="PF04248"/>
    </source>
</evidence>
<dbReference type="OrthoDB" id="4565346at2"/>